<name>F6D0Z6_MARPP</name>
<sequence>MSISLQLVELPENEQVTSRQISLPDSGGTIGRSFDCTIQLPDFNRSLSRVHAEIVLSQKGRYQLIDRSTNGVYVNGRLIGKGAKHTLADGDNIKMGAYTLLVSDMESLFVQEDIPVLDESLDDPNSAVFDVKNLEMDSPIKANNPIDQKSYNSLFNEEEADVPSFSKKNVMEEDSFGYDPFESMQEDLQMRDPNEVTEVDEDAEVIQFNANDLAVSTYNEARDEEKRALHNSVMQLNKIIEQQQNTLSGSIAHERLMSCLEATFEKFIAELSPVNLEDEFNSYLSGWGAKDKKYWSLYKKQFIRKQERGEYYRQFYALLFEELREKR</sequence>
<organism evidence="2 3">
    <name type="scientific">Marinomonas posidonica (strain CECT 7376 / NCIMB 14433 / IVIA-Po-181)</name>
    <dbReference type="NCBI Taxonomy" id="491952"/>
    <lineage>
        <taxon>Bacteria</taxon>
        <taxon>Pseudomonadati</taxon>
        <taxon>Pseudomonadota</taxon>
        <taxon>Gammaproteobacteria</taxon>
        <taxon>Oceanospirillales</taxon>
        <taxon>Oceanospirillaceae</taxon>
        <taxon>Marinomonas</taxon>
    </lineage>
</organism>
<dbReference type="Gene3D" id="2.60.200.20">
    <property type="match status" value="1"/>
</dbReference>
<evidence type="ECO:0000313" key="2">
    <source>
        <dbReference type="EMBL" id="AEF53719.1"/>
    </source>
</evidence>
<dbReference type="OrthoDB" id="273564at2"/>
<dbReference type="SUPFAM" id="SSF49879">
    <property type="entry name" value="SMAD/FHA domain"/>
    <property type="match status" value="1"/>
</dbReference>
<feature type="domain" description="FHA" evidence="1">
    <location>
        <begin position="28"/>
        <end position="79"/>
    </location>
</feature>
<dbReference type="SMART" id="SM00240">
    <property type="entry name" value="FHA"/>
    <property type="match status" value="1"/>
</dbReference>
<dbReference type="PROSITE" id="PS50006">
    <property type="entry name" value="FHA_DOMAIN"/>
    <property type="match status" value="1"/>
</dbReference>
<protein>
    <submittedName>
        <fullName evidence="2">FHA domain containing protein</fullName>
    </submittedName>
</protein>
<accession>F6D0Z6</accession>
<dbReference type="InterPro" id="IPR000253">
    <property type="entry name" value="FHA_dom"/>
</dbReference>
<dbReference type="RefSeq" id="WP_013795196.1">
    <property type="nucleotide sequence ID" value="NC_015559.1"/>
</dbReference>
<dbReference type="AlphaFoldDB" id="F6D0Z6"/>
<dbReference type="Pfam" id="PF00498">
    <property type="entry name" value="FHA"/>
    <property type="match status" value="1"/>
</dbReference>
<dbReference type="EMBL" id="CP002771">
    <property type="protein sequence ID" value="AEF53719.1"/>
    <property type="molecule type" value="Genomic_DNA"/>
</dbReference>
<dbReference type="HOGENOM" id="CLU_815866_0_0_6"/>
<dbReference type="eggNOG" id="COG1716">
    <property type="taxonomic scope" value="Bacteria"/>
</dbReference>
<keyword evidence="3" id="KW-1185">Reference proteome</keyword>
<dbReference type="STRING" id="491952.Mar181_0663"/>
<proteinExistence type="predicted"/>
<gene>
    <name evidence="2" type="ordered locus">Mar181_0663</name>
</gene>
<dbReference type="Proteomes" id="UP000009230">
    <property type="component" value="Chromosome"/>
</dbReference>
<dbReference type="InterPro" id="IPR008984">
    <property type="entry name" value="SMAD_FHA_dom_sf"/>
</dbReference>
<evidence type="ECO:0000259" key="1">
    <source>
        <dbReference type="PROSITE" id="PS50006"/>
    </source>
</evidence>
<evidence type="ECO:0000313" key="3">
    <source>
        <dbReference type="Proteomes" id="UP000009230"/>
    </source>
</evidence>
<dbReference type="KEGG" id="mpc:Mar181_0663"/>
<dbReference type="CDD" id="cd00060">
    <property type="entry name" value="FHA"/>
    <property type="match status" value="1"/>
</dbReference>
<reference evidence="2 3" key="1">
    <citation type="journal article" date="2012" name="Stand. Genomic Sci.">
        <title>Complete genome sequence of Marinomonas posidonica type strain (IVIA-Po-181(T)).</title>
        <authorList>
            <person name="Lucas-Elio P."/>
            <person name="Goodwin L."/>
            <person name="Woyke T."/>
            <person name="Pitluck S."/>
            <person name="Nolan M."/>
            <person name="Kyrpides N.C."/>
            <person name="Detter J.C."/>
            <person name="Copeland A."/>
            <person name="Lu M."/>
            <person name="Bruce D."/>
            <person name="Detter C."/>
            <person name="Tapia R."/>
            <person name="Han S."/>
            <person name="Land M.L."/>
            <person name="Ivanova N."/>
            <person name="Mikhailova N."/>
            <person name="Johnston A.W."/>
            <person name="Sanchez-Amat A."/>
        </authorList>
    </citation>
    <scope>NUCLEOTIDE SEQUENCE [LARGE SCALE GENOMIC DNA]</scope>
    <source>
        <strain evidence="3">CECT 7376 / NCIMB 14433 / IVIA-Po-181</strain>
    </source>
</reference>